<protein>
    <submittedName>
        <fullName evidence="2">Uncharacterized protein</fullName>
    </submittedName>
</protein>
<organism evidence="2 3">
    <name type="scientific">Lupinus angustifolius</name>
    <name type="common">Narrow-leaved blue lupine</name>
    <dbReference type="NCBI Taxonomy" id="3871"/>
    <lineage>
        <taxon>Eukaryota</taxon>
        <taxon>Viridiplantae</taxon>
        <taxon>Streptophyta</taxon>
        <taxon>Embryophyta</taxon>
        <taxon>Tracheophyta</taxon>
        <taxon>Spermatophyta</taxon>
        <taxon>Magnoliopsida</taxon>
        <taxon>eudicotyledons</taxon>
        <taxon>Gunneridae</taxon>
        <taxon>Pentapetalae</taxon>
        <taxon>rosids</taxon>
        <taxon>fabids</taxon>
        <taxon>Fabales</taxon>
        <taxon>Fabaceae</taxon>
        <taxon>Papilionoideae</taxon>
        <taxon>50 kb inversion clade</taxon>
        <taxon>genistoids sensu lato</taxon>
        <taxon>core genistoids</taxon>
        <taxon>Genisteae</taxon>
        <taxon>Lupinus</taxon>
    </lineage>
</organism>
<evidence type="ECO:0000313" key="2">
    <source>
        <dbReference type="EMBL" id="OIW08970.1"/>
    </source>
</evidence>
<dbReference type="PANTHER" id="PTHR36376">
    <property type="entry name" value="OS09G0514700 PROTEIN"/>
    <property type="match status" value="1"/>
</dbReference>
<dbReference type="EMBL" id="CM007366">
    <property type="protein sequence ID" value="OIW08970.1"/>
    <property type="molecule type" value="Genomic_DNA"/>
</dbReference>
<sequence>MQEGLGDTMSHGASKKNKLPGRSSNIHPGNTRGCNVPKFDQNNFGAIEIVASEQDFASSIEVTTEAPPRSIEFFVWNNEGINLCVDLNSSPSDWVNKLRNEVCTSTDVNRKDSRSLRQELSYLGDSSTQGKSSLLSKTNCDQIDDHHTRQIKSSSSLKMAKDDATGLDQLNKGASPLIYDSLTPNSKTVNVADNVKENESAVSALTVNVADNSKEHRSVVSAEVNCGAANNYISGSESCAKALSTKICDSYATDTPFFKSPCGSVGNSPSDPDRIKCQNLKPDDEISEDCVMVNGPCSVNPAAVYPGASLSGSVELQISEVASWHKYASLPLCENDGILDLSDPKNTLDAEQTGLVNSREDLGKIVSRRESSECSQFDDPIKKSGLEIDNQDSKVKLNRKKKHRDPVVQLSSDNPPSKNLRSMKNVAMIGQRRRSMRLISKVH</sequence>
<accession>A0A4P1RE49</accession>
<dbReference type="Proteomes" id="UP000188354">
    <property type="component" value="Chromosome LG06"/>
</dbReference>
<feature type="region of interest" description="Disordered" evidence="1">
    <location>
        <begin position="1"/>
        <end position="34"/>
    </location>
</feature>
<feature type="region of interest" description="Disordered" evidence="1">
    <location>
        <begin position="397"/>
        <end position="419"/>
    </location>
</feature>
<gene>
    <name evidence="2" type="ORF">TanjilG_05946</name>
</gene>
<evidence type="ECO:0000313" key="3">
    <source>
        <dbReference type="Proteomes" id="UP000188354"/>
    </source>
</evidence>
<dbReference type="PANTHER" id="PTHR36376:SF1">
    <property type="entry name" value="OS09G0514700 PROTEIN"/>
    <property type="match status" value="1"/>
</dbReference>
<reference evidence="2 3" key="1">
    <citation type="journal article" date="2017" name="Plant Biotechnol. J.">
        <title>A comprehensive draft genome sequence for lupin (Lupinus angustifolius), an emerging health food: insights into plant-microbe interactions and legume evolution.</title>
        <authorList>
            <person name="Hane J.K."/>
            <person name="Ming Y."/>
            <person name="Kamphuis L.G."/>
            <person name="Nelson M.N."/>
            <person name="Garg G."/>
            <person name="Atkins C.A."/>
            <person name="Bayer P.E."/>
            <person name="Bravo A."/>
            <person name="Bringans S."/>
            <person name="Cannon S."/>
            <person name="Edwards D."/>
            <person name="Foley R."/>
            <person name="Gao L.L."/>
            <person name="Harrison M.J."/>
            <person name="Huang W."/>
            <person name="Hurgobin B."/>
            <person name="Li S."/>
            <person name="Liu C.W."/>
            <person name="McGrath A."/>
            <person name="Morahan G."/>
            <person name="Murray J."/>
            <person name="Weller J."/>
            <person name="Jian J."/>
            <person name="Singh K.B."/>
        </authorList>
    </citation>
    <scope>NUCLEOTIDE SEQUENCE [LARGE SCALE GENOMIC DNA]</scope>
    <source>
        <strain evidence="3">cv. Tanjil</strain>
        <tissue evidence="2">Whole plant</tissue>
    </source>
</reference>
<keyword evidence="3" id="KW-1185">Reference proteome</keyword>
<dbReference type="Gramene" id="OIW08970">
    <property type="protein sequence ID" value="OIW08970"/>
    <property type="gene ID" value="TanjilG_05946"/>
</dbReference>
<dbReference type="AlphaFoldDB" id="A0A4P1RE49"/>
<name>A0A4P1RE49_LUPAN</name>
<proteinExistence type="predicted"/>
<evidence type="ECO:0000256" key="1">
    <source>
        <dbReference type="SAM" id="MobiDB-lite"/>
    </source>
</evidence>
<feature type="compositionally biased region" description="Polar residues" evidence="1">
    <location>
        <begin position="409"/>
        <end position="419"/>
    </location>
</feature>